<accession>A0A7S3LBB6</accession>
<dbReference type="AlphaFoldDB" id="A0A7S3LBB6"/>
<feature type="domain" description="Helicase-associated" evidence="2">
    <location>
        <begin position="269"/>
        <end position="336"/>
    </location>
</feature>
<evidence type="ECO:0000313" key="3">
    <source>
        <dbReference type="EMBL" id="CAE0416384.1"/>
    </source>
</evidence>
<feature type="chain" id="PRO_5031495701" description="Helicase-associated domain-containing protein" evidence="1">
    <location>
        <begin position="36"/>
        <end position="494"/>
    </location>
</feature>
<dbReference type="Pfam" id="PF03457">
    <property type="entry name" value="HA"/>
    <property type="match status" value="4"/>
</dbReference>
<dbReference type="PANTHER" id="PTHR33418:SF1">
    <property type="entry name" value="HELICASE-ASSOCIATED DOMAIN-CONTAINING PROTEIN"/>
    <property type="match status" value="1"/>
</dbReference>
<feature type="domain" description="Helicase-associated" evidence="2">
    <location>
        <begin position="341"/>
        <end position="411"/>
    </location>
</feature>
<evidence type="ECO:0000256" key="1">
    <source>
        <dbReference type="SAM" id="SignalP"/>
    </source>
</evidence>
<keyword evidence="1" id="KW-0732">Signal</keyword>
<name>A0A7S3LBB6_9STRA</name>
<gene>
    <name evidence="3" type="ORF">ACOF00016_LOCUS13442</name>
</gene>
<feature type="domain" description="Helicase-associated" evidence="2">
    <location>
        <begin position="109"/>
        <end position="191"/>
    </location>
</feature>
<dbReference type="InterPro" id="IPR005114">
    <property type="entry name" value="Helicase_assoc"/>
</dbReference>
<evidence type="ECO:0000259" key="2">
    <source>
        <dbReference type="Pfam" id="PF03457"/>
    </source>
</evidence>
<reference evidence="3" key="1">
    <citation type="submission" date="2021-01" db="EMBL/GenBank/DDBJ databases">
        <authorList>
            <person name="Corre E."/>
            <person name="Pelletier E."/>
            <person name="Niang G."/>
            <person name="Scheremetjew M."/>
            <person name="Finn R."/>
            <person name="Kale V."/>
            <person name="Holt S."/>
            <person name="Cochrane G."/>
            <person name="Meng A."/>
            <person name="Brown T."/>
            <person name="Cohen L."/>
        </authorList>
    </citation>
    <scope>NUCLEOTIDE SEQUENCE</scope>
    <source>
        <strain evidence="3">CCMP127</strain>
    </source>
</reference>
<proteinExistence type="predicted"/>
<sequence length="494" mass="58629">MEAAERMNRRRRRILTSSLLFASLVLSQNLSLVSAFLPSPSPSSPNFVAVRGLRLPHGTQSDALMPQPRNHSSESFTTVLHSTAQKATKRGAIYISTLPSRQRRKLGNKWQRMIADLTAFREENGHSLVTVKDVEQDGKWTELYRWTRSVRKNYGHQVLESRPKRTATSNSNTTRHKFPREKLVQLEKLDFCWDLQTLSWERRYNQLVQFYKEHGHSRVPANDPNGLGVFVRNCRREYRRFEQGEPSTLTVDRLHKLFAVDFVWSRSREESWENRYRQLQEFYAEHGHSNVPEHYPDNPSLGKWCSNQRTYYSRRCRGEMSSLTEERIQLLEDLGFVWHYWRYKFDVMLNRLSTFYREHGHIRIPTRDTQNEDLRYWITIQRYYYHHRQRDLESDGVSSVPLTEERIRAIESTIPDFSWRARGGRGGPSSQDWAKLFDEMRKKGLRPDAPMKQHWFDGVNLNAITVKDTWTDEDLMALWNSEDDDDDDDDYEER</sequence>
<organism evidence="3">
    <name type="scientific">Amphora coffeiformis</name>
    <dbReference type="NCBI Taxonomy" id="265554"/>
    <lineage>
        <taxon>Eukaryota</taxon>
        <taxon>Sar</taxon>
        <taxon>Stramenopiles</taxon>
        <taxon>Ochrophyta</taxon>
        <taxon>Bacillariophyta</taxon>
        <taxon>Bacillariophyceae</taxon>
        <taxon>Bacillariophycidae</taxon>
        <taxon>Thalassiophysales</taxon>
        <taxon>Catenulaceae</taxon>
        <taxon>Amphora</taxon>
    </lineage>
</organism>
<dbReference type="EMBL" id="HBIM01017440">
    <property type="protein sequence ID" value="CAE0416384.1"/>
    <property type="molecule type" value="Transcribed_RNA"/>
</dbReference>
<feature type="domain" description="Helicase-associated" evidence="2">
    <location>
        <begin position="198"/>
        <end position="262"/>
    </location>
</feature>
<protein>
    <recommendedName>
        <fullName evidence="2">Helicase-associated domain-containing protein</fullName>
    </recommendedName>
</protein>
<dbReference type="PANTHER" id="PTHR33418">
    <property type="entry name" value="HELICASE-ASSOCIATED"/>
    <property type="match status" value="1"/>
</dbReference>
<dbReference type="Gene3D" id="6.10.140.530">
    <property type="match status" value="3"/>
</dbReference>
<feature type="signal peptide" evidence="1">
    <location>
        <begin position="1"/>
        <end position="35"/>
    </location>
</feature>